<dbReference type="NCBIfam" id="NF004750">
    <property type="entry name" value="PRK06080.1-2"/>
    <property type="match status" value="1"/>
</dbReference>
<dbReference type="InterPro" id="IPR044878">
    <property type="entry name" value="UbiA_sf"/>
</dbReference>
<dbReference type="Pfam" id="PF01040">
    <property type="entry name" value="UbiA"/>
    <property type="match status" value="1"/>
</dbReference>
<feature type="transmembrane region" description="Helical" evidence="8">
    <location>
        <begin position="121"/>
        <end position="139"/>
    </location>
</feature>
<dbReference type="InterPro" id="IPR004657">
    <property type="entry name" value="MenA"/>
</dbReference>
<dbReference type="Gene3D" id="1.10.357.140">
    <property type="entry name" value="UbiA prenyltransferase"/>
    <property type="match status" value="1"/>
</dbReference>
<dbReference type="GO" id="GO:0046428">
    <property type="term" value="F:1,4-dihydroxy-2-naphthoate polyprenyltransferase activity"/>
    <property type="evidence" value="ECO:0007669"/>
    <property type="project" value="UniProtKB-UniRule"/>
</dbReference>
<evidence type="ECO:0000256" key="1">
    <source>
        <dbReference type="ARBA" id="ARBA00004141"/>
    </source>
</evidence>
<dbReference type="PANTHER" id="PTHR13929">
    <property type="entry name" value="1,4-DIHYDROXY-2-NAPHTHOATE OCTAPRENYLTRANSFERASE"/>
    <property type="match status" value="1"/>
</dbReference>
<reference evidence="10" key="1">
    <citation type="journal article" date="2013" name="Genome Announc.">
        <title>Draft Genome Sequence of Agarivorans albus Strain MKT 106T, an Agarolytic Marine Bacterium.</title>
        <authorList>
            <person name="Yasuike M."/>
            <person name="Nakamura Y."/>
            <person name="Kai W."/>
            <person name="Fujiwara A."/>
            <person name="Fukui Y."/>
            <person name="Satomi M."/>
            <person name="Sano M."/>
        </authorList>
    </citation>
    <scope>NUCLEOTIDE SEQUENCE [LARGE SCALE GENOMIC DNA]</scope>
</reference>
<dbReference type="PANTHER" id="PTHR13929:SF0">
    <property type="entry name" value="UBIA PRENYLTRANSFERASE DOMAIN-CONTAINING PROTEIN 1"/>
    <property type="match status" value="1"/>
</dbReference>
<proteinExistence type="inferred from homology"/>
<dbReference type="InterPro" id="IPR000537">
    <property type="entry name" value="UbiA_prenyltransferase"/>
</dbReference>
<dbReference type="PIRSF" id="PIRSF005355">
    <property type="entry name" value="UBIAD1"/>
    <property type="match status" value="1"/>
</dbReference>
<dbReference type="AlphaFoldDB" id="R9PLJ4"/>
<evidence type="ECO:0000256" key="3">
    <source>
        <dbReference type="ARBA" id="ARBA00022475"/>
    </source>
</evidence>
<gene>
    <name evidence="8" type="primary">menA</name>
    <name evidence="10" type="ORF">AALB_2319</name>
</gene>
<dbReference type="OrthoDB" id="9767568at2"/>
<name>R9PLJ4_AGAAL</name>
<dbReference type="GO" id="GO:0042371">
    <property type="term" value="P:vitamin K biosynthetic process"/>
    <property type="evidence" value="ECO:0007669"/>
    <property type="project" value="TreeGrafter"/>
</dbReference>
<dbReference type="NCBIfam" id="TIGR00751">
    <property type="entry name" value="menA"/>
    <property type="match status" value="1"/>
</dbReference>
<comment type="caution">
    <text evidence="10">The sequence shown here is derived from an EMBL/GenBank/DDBJ whole genome shotgun (WGS) entry which is preliminary data.</text>
</comment>
<keyword evidence="4 8" id="KW-0808">Transferase</keyword>
<dbReference type="STRING" id="1331007.AALB_2319"/>
<dbReference type="GO" id="GO:0005886">
    <property type="term" value="C:plasma membrane"/>
    <property type="evidence" value="ECO:0007669"/>
    <property type="project" value="UniProtKB-SubCell"/>
</dbReference>
<feature type="transmembrane region" description="Helical" evidence="8">
    <location>
        <begin position="37"/>
        <end position="56"/>
    </location>
</feature>
<evidence type="ECO:0000313" key="10">
    <source>
        <dbReference type="EMBL" id="GAD02239.1"/>
    </source>
</evidence>
<feature type="transmembrane region" description="Helical" evidence="8">
    <location>
        <begin position="176"/>
        <end position="197"/>
    </location>
</feature>
<accession>R9PLJ4</accession>
<comment type="similarity">
    <text evidence="8">Belongs to the MenA family. Type 1 subfamily.</text>
</comment>
<keyword evidence="11" id="KW-1185">Reference proteome</keyword>
<protein>
    <recommendedName>
        <fullName evidence="8 9">1,4-dihydroxy-2-naphthoate octaprenyltransferase</fullName>
        <shortName evidence="8">DHNA-octaprenyltransferase</shortName>
        <ecNumber evidence="8 9">2.5.1.74</ecNumber>
    </recommendedName>
</protein>
<keyword evidence="3 8" id="KW-1003">Cell membrane</keyword>
<feature type="transmembrane region" description="Helical" evidence="8">
    <location>
        <begin position="283"/>
        <end position="301"/>
    </location>
</feature>
<feature type="transmembrane region" description="Helical" evidence="8">
    <location>
        <begin position="250"/>
        <end position="271"/>
    </location>
</feature>
<keyword evidence="2 8" id="KW-0474">Menaquinone biosynthesis</keyword>
<dbReference type="EC" id="2.5.1.74" evidence="8 9"/>
<evidence type="ECO:0000256" key="6">
    <source>
        <dbReference type="ARBA" id="ARBA00022989"/>
    </source>
</evidence>
<evidence type="ECO:0000256" key="8">
    <source>
        <dbReference type="HAMAP-Rule" id="MF_01937"/>
    </source>
</evidence>
<keyword evidence="5 8" id="KW-0812">Transmembrane</keyword>
<comment type="catalytic activity">
    <reaction evidence="8">
        <text>an all-trans-polyprenyl diphosphate + 1,4-dihydroxy-2-naphthoate + H(+) = a 2-demethylmenaquinol + CO2 + diphosphate</text>
        <dbReference type="Rhea" id="RHEA:26478"/>
        <dbReference type="Rhea" id="RHEA-COMP:9563"/>
        <dbReference type="Rhea" id="RHEA-COMP:9564"/>
        <dbReference type="ChEBI" id="CHEBI:11173"/>
        <dbReference type="ChEBI" id="CHEBI:15378"/>
        <dbReference type="ChEBI" id="CHEBI:16526"/>
        <dbReference type="ChEBI" id="CHEBI:33019"/>
        <dbReference type="ChEBI" id="CHEBI:55437"/>
        <dbReference type="ChEBI" id="CHEBI:58914"/>
        <dbReference type="EC" id="2.5.1.74"/>
    </reaction>
</comment>
<sequence length="303" mass="32776">MLNITLKSWLHAARLRTLPLASASIILGSALAYSEGIFAWPVLLLALLTALLLQILSNLANDYGDAVSGVDDDTRVGPARAIQAGLLTKQQMFRAITLVALLAVLSGIALLAVSLGSNPQAWLGFIALGGLSIVAAMAYTMGSRPYGYRGFGDISVFLFFGLLGVMGSYYLHTQSLSWPVMMIAAANGLLATAVLNINNLRDFSPDKAAGKLTLAVRLGERNARRYHLVLVALALMLFASFIVWQSSANFAWLCLLPALVLMKVTKTVMLARQHQLLDKQLQLTAKLSFFIALLFSLGLQFQY</sequence>
<dbReference type="GO" id="GO:0009234">
    <property type="term" value="P:menaquinone biosynthetic process"/>
    <property type="evidence" value="ECO:0007669"/>
    <property type="project" value="UniProtKB-UniRule"/>
</dbReference>
<comment type="subcellular location">
    <subcellularLocation>
        <location evidence="8">Cell membrane</location>
        <topology evidence="8">Multi-pass membrane protein</topology>
    </subcellularLocation>
    <subcellularLocation>
        <location evidence="1">Membrane</location>
        <topology evidence="1">Multi-pass membrane protein</topology>
    </subcellularLocation>
</comment>
<evidence type="ECO:0000313" key="11">
    <source>
        <dbReference type="Proteomes" id="UP000014461"/>
    </source>
</evidence>
<dbReference type="NCBIfam" id="NF004751">
    <property type="entry name" value="PRK06080.1-3"/>
    <property type="match status" value="1"/>
</dbReference>
<evidence type="ECO:0000256" key="4">
    <source>
        <dbReference type="ARBA" id="ARBA00022679"/>
    </source>
</evidence>
<evidence type="ECO:0000256" key="2">
    <source>
        <dbReference type="ARBA" id="ARBA00022428"/>
    </source>
</evidence>
<organism evidence="10 11">
    <name type="scientific">Agarivorans albus MKT 106</name>
    <dbReference type="NCBI Taxonomy" id="1331007"/>
    <lineage>
        <taxon>Bacteria</taxon>
        <taxon>Pseudomonadati</taxon>
        <taxon>Pseudomonadota</taxon>
        <taxon>Gammaproteobacteria</taxon>
        <taxon>Alteromonadales</taxon>
        <taxon>Alteromonadaceae</taxon>
        <taxon>Agarivorans</taxon>
    </lineage>
</organism>
<evidence type="ECO:0000256" key="5">
    <source>
        <dbReference type="ARBA" id="ARBA00022692"/>
    </source>
</evidence>
<feature type="transmembrane region" description="Helical" evidence="8">
    <location>
        <begin position="226"/>
        <end position="244"/>
    </location>
</feature>
<dbReference type="EMBL" id="BARX01000014">
    <property type="protein sequence ID" value="GAD02239.1"/>
    <property type="molecule type" value="Genomic_DNA"/>
</dbReference>
<keyword evidence="6 8" id="KW-1133">Transmembrane helix</keyword>
<dbReference type="CDD" id="cd13962">
    <property type="entry name" value="PT_UbiA_UBIAD1"/>
    <property type="match status" value="1"/>
</dbReference>
<dbReference type="InterPro" id="IPR026046">
    <property type="entry name" value="UBIAD1"/>
</dbReference>
<dbReference type="UniPathway" id="UPA00079">
    <property type="reaction ID" value="UER00168"/>
</dbReference>
<keyword evidence="7 8" id="KW-0472">Membrane</keyword>
<dbReference type="Proteomes" id="UP000014461">
    <property type="component" value="Unassembled WGS sequence"/>
</dbReference>
<comment type="pathway">
    <text evidence="8">Quinol/quinone metabolism; menaquinone biosynthesis; menaquinol from 1,4-dihydroxy-2-naphthoate: step 1/2.</text>
</comment>
<feature type="transmembrane region" description="Helical" evidence="8">
    <location>
        <begin position="95"/>
        <end position="115"/>
    </location>
</feature>
<evidence type="ECO:0000256" key="9">
    <source>
        <dbReference type="NCBIfam" id="TIGR00751"/>
    </source>
</evidence>
<evidence type="ECO:0000256" key="7">
    <source>
        <dbReference type="ARBA" id="ARBA00023136"/>
    </source>
</evidence>
<feature type="transmembrane region" description="Helical" evidence="8">
    <location>
        <begin position="151"/>
        <end position="170"/>
    </location>
</feature>
<comment type="function">
    <text evidence="8">Conversion of 1,4-dihydroxy-2-naphthoate (DHNA) to demethylmenaquinone (DMK).</text>
</comment>
<dbReference type="HAMAP" id="MF_01937">
    <property type="entry name" value="MenA_1"/>
    <property type="match status" value="1"/>
</dbReference>